<keyword evidence="1" id="KW-0812">Transmembrane</keyword>
<sequence length="233" mass="24606">MYNTDIPSRAELPSSAQLVRSTLIAATTAAALLVTTILPAEYGIDPTGIGRVLGLTQMGEIKAQLAEEAEQDRLFDQGGTPAAPQAPAAPDQRSSLMDTLLAQIVIAPASAETLPAATLPAQVAQAGRTDETSVTLAPGEGVEVKMEMRKGAQATYSWKTEGGVVNHDTHGEPYDAPNKTHSYSKGRGVASDQGTLQAAFDGNHGWFWRNRGDGTVTVTLSTSGDYENLKRKK</sequence>
<evidence type="ECO:0000313" key="2">
    <source>
        <dbReference type="Proteomes" id="UP000595197"/>
    </source>
</evidence>
<evidence type="ECO:0000313" key="1">
    <source>
        <dbReference type="EMBL" id="QQP89539.1"/>
    </source>
</evidence>
<reference evidence="1" key="1">
    <citation type="submission" date="2021-02" db="EMBL/GenBank/DDBJ databases">
        <title>Skermanella TT6 skin isolate.</title>
        <authorList>
            <person name="Lee K."/>
            <person name="Ganzorig M."/>
        </authorList>
    </citation>
    <scope>NUCLEOTIDE SEQUENCE</scope>
    <source>
        <strain evidence="1">TT6</strain>
    </source>
</reference>
<accession>A0ABX7B5Z9</accession>
<dbReference type="RefSeq" id="WP_201075868.1">
    <property type="nucleotide sequence ID" value="NZ_CP067420.1"/>
</dbReference>
<dbReference type="Proteomes" id="UP000595197">
    <property type="component" value="Chromosome"/>
</dbReference>
<proteinExistence type="predicted"/>
<keyword evidence="1" id="KW-0472">Membrane</keyword>
<keyword evidence="2" id="KW-1185">Reference proteome</keyword>
<organism evidence="1 2">
    <name type="scientific">Skermanella cutis</name>
    <dbReference type="NCBI Taxonomy" id="2775420"/>
    <lineage>
        <taxon>Bacteria</taxon>
        <taxon>Pseudomonadati</taxon>
        <taxon>Pseudomonadota</taxon>
        <taxon>Alphaproteobacteria</taxon>
        <taxon>Rhodospirillales</taxon>
        <taxon>Azospirillaceae</taxon>
        <taxon>Skermanella</taxon>
    </lineage>
</organism>
<gene>
    <name evidence="1" type="ORF">IGS68_26825</name>
</gene>
<name>A0ABX7B5Z9_9PROT</name>
<protein>
    <submittedName>
        <fullName evidence="1">Transmembrane anchor protein</fullName>
    </submittedName>
</protein>
<dbReference type="EMBL" id="CP067420">
    <property type="protein sequence ID" value="QQP89539.1"/>
    <property type="molecule type" value="Genomic_DNA"/>
</dbReference>